<reference evidence="2" key="1">
    <citation type="submission" date="2017-06" db="EMBL/GenBank/DDBJ databases">
        <authorList>
            <person name="Varghese N."/>
            <person name="Submissions S."/>
        </authorList>
    </citation>
    <scope>NUCLEOTIDE SEQUENCE [LARGE SCALE GENOMIC DNA]</scope>
    <source>
        <strain evidence="2">CIP 108523</strain>
    </source>
</reference>
<dbReference type="RefSeq" id="WP_089359461.1">
    <property type="nucleotide sequence ID" value="NZ_FZOG01000002.1"/>
</dbReference>
<protein>
    <submittedName>
        <fullName evidence="1">Uncharacterized protein</fullName>
    </submittedName>
</protein>
<evidence type="ECO:0000313" key="1">
    <source>
        <dbReference type="EMBL" id="SNS19844.1"/>
    </source>
</evidence>
<dbReference type="EMBL" id="FZOG01000002">
    <property type="protein sequence ID" value="SNS19844.1"/>
    <property type="molecule type" value="Genomic_DNA"/>
</dbReference>
<organism evidence="1 2">
    <name type="scientific">Pseudomonas segetis</name>
    <dbReference type="NCBI Taxonomy" id="298908"/>
    <lineage>
        <taxon>Bacteria</taxon>
        <taxon>Pseudomonadati</taxon>
        <taxon>Pseudomonadota</taxon>
        <taxon>Gammaproteobacteria</taxon>
        <taxon>Pseudomonadales</taxon>
        <taxon>Pseudomonadaceae</taxon>
        <taxon>Pseudomonas</taxon>
    </lineage>
</organism>
<dbReference type="Proteomes" id="UP000242915">
    <property type="component" value="Unassembled WGS sequence"/>
</dbReference>
<keyword evidence="2" id="KW-1185">Reference proteome</keyword>
<dbReference type="AlphaFoldDB" id="A0A239CK43"/>
<sequence>MPTDTLILPVNKQLLDLFKRYEAHTQVTPEQYIEALLEKTQPTLQAVVDALDESGGDANALAQLFASKMAQMSTAAEPVQS</sequence>
<evidence type="ECO:0000313" key="2">
    <source>
        <dbReference type="Proteomes" id="UP000242915"/>
    </source>
</evidence>
<accession>A0A239CK43</accession>
<name>A0A239CK43_9PSED</name>
<proteinExistence type="predicted"/>
<gene>
    <name evidence="1" type="ORF">SAMN05216255_1728</name>
</gene>